<comment type="similarity">
    <text evidence="4">Belongs to the peptidase M24B family.</text>
</comment>
<evidence type="ECO:0000259" key="12">
    <source>
        <dbReference type="SMART" id="SM01011"/>
    </source>
</evidence>
<organism evidence="13 14">
    <name type="scientific">Heterodermia speciosa</name>
    <dbReference type="NCBI Taxonomy" id="116794"/>
    <lineage>
        <taxon>Eukaryota</taxon>
        <taxon>Fungi</taxon>
        <taxon>Dikarya</taxon>
        <taxon>Ascomycota</taxon>
        <taxon>Pezizomycotina</taxon>
        <taxon>Lecanoromycetes</taxon>
        <taxon>OSLEUM clade</taxon>
        <taxon>Lecanoromycetidae</taxon>
        <taxon>Caliciales</taxon>
        <taxon>Physciaceae</taxon>
        <taxon>Heterodermia</taxon>
    </lineage>
</organism>
<dbReference type="GO" id="GO:0005739">
    <property type="term" value="C:mitochondrion"/>
    <property type="evidence" value="ECO:0007669"/>
    <property type="project" value="TreeGrafter"/>
</dbReference>
<dbReference type="OrthoDB" id="4215474at2759"/>
<evidence type="ECO:0000256" key="6">
    <source>
        <dbReference type="ARBA" id="ARBA00022438"/>
    </source>
</evidence>
<evidence type="ECO:0000256" key="10">
    <source>
        <dbReference type="ARBA" id="ARBA00023211"/>
    </source>
</evidence>
<dbReference type="InterPro" id="IPR000994">
    <property type="entry name" value="Pept_M24"/>
</dbReference>
<proteinExistence type="inferred from homology"/>
<evidence type="ECO:0000256" key="1">
    <source>
        <dbReference type="ARBA" id="ARBA00001424"/>
    </source>
</evidence>
<dbReference type="CDD" id="cd01087">
    <property type="entry name" value="Prolidase"/>
    <property type="match status" value="1"/>
</dbReference>
<feature type="domain" description="Aminopeptidase P N-terminal" evidence="12">
    <location>
        <begin position="72"/>
        <end position="208"/>
    </location>
</feature>
<dbReference type="InterPro" id="IPR007865">
    <property type="entry name" value="Aminopep_P_N"/>
</dbReference>
<evidence type="ECO:0000256" key="11">
    <source>
        <dbReference type="ARBA" id="ARBA00030849"/>
    </source>
</evidence>
<dbReference type="GO" id="GO:0006508">
    <property type="term" value="P:proteolysis"/>
    <property type="evidence" value="ECO:0007669"/>
    <property type="project" value="TreeGrafter"/>
</dbReference>
<comment type="cofactor">
    <cofactor evidence="2">
        <name>Mn(2+)</name>
        <dbReference type="ChEBI" id="CHEBI:29035"/>
    </cofactor>
</comment>
<dbReference type="InterPro" id="IPR029149">
    <property type="entry name" value="Creatin/AminoP/Spt16_N"/>
</dbReference>
<comment type="function">
    <text evidence="3">Catalyzes the removal of a penultimate prolyl residue from the N-termini of peptides.</text>
</comment>
<evidence type="ECO:0000313" key="14">
    <source>
        <dbReference type="Proteomes" id="UP000664521"/>
    </source>
</evidence>
<evidence type="ECO:0000256" key="3">
    <source>
        <dbReference type="ARBA" id="ARBA00002443"/>
    </source>
</evidence>
<evidence type="ECO:0000313" key="13">
    <source>
        <dbReference type="EMBL" id="CAF9907600.1"/>
    </source>
</evidence>
<dbReference type="EC" id="3.4.11.9" evidence="5"/>
<dbReference type="PANTHER" id="PTHR43226:SF4">
    <property type="entry name" value="XAA-PRO AMINOPEPTIDASE 3"/>
    <property type="match status" value="1"/>
</dbReference>
<dbReference type="GO" id="GO:0070006">
    <property type="term" value="F:metalloaminopeptidase activity"/>
    <property type="evidence" value="ECO:0007669"/>
    <property type="project" value="InterPro"/>
</dbReference>
<dbReference type="SUPFAM" id="SSF55920">
    <property type="entry name" value="Creatinase/aminopeptidase"/>
    <property type="match status" value="1"/>
</dbReference>
<keyword evidence="8" id="KW-0378">Hydrolase</keyword>
<dbReference type="AlphaFoldDB" id="A0A8H3I519"/>
<dbReference type="Proteomes" id="UP000664521">
    <property type="component" value="Unassembled WGS sequence"/>
</dbReference>
<name>A0A8H3I519_9LECA</name>
<comment type="caution">
    <text evidence="13">The sequence shown here is derived from an EMBL/GenBank/DDBJ whole genome shotgun (WGS) entry which is preliminary data.</text>
</comment>
<dbReference type="InterPro" id="IPR036005">
    <property type="entry name" value="Creatinase/aminopeptidase-like"/>
</dbReference>
<evidence type="ECO:0000256" key="4">
    <source>
        <dbReference type="ARBA" id="ARBA00008766"/>
    </source>
</evidence>
<keyword evidence="9" id="KW-0482">Metalloprotease</keyword>
<evidence type="ECO:0000256" key="8">
    <source>
        <dbReference type="ARBA" id="ARBA00022801"/>
    </source>
</evidence>
<dbReference type="PANTHER" id="PTHR43226">
    <property type="entry name" value="XAA-PRO AMINOPEPTIDASE 3"/>
    <property type="match status" value="1"/>
</dbReference>
<dbReference type="Pfam" id="PF00557">
    <property type="entry name" value="Peptidase_M24"/>
    <property type="match status" value="1"/>
</dbReference>
<sequence>MRACLGVWRSSKLYNKPKLLTPICSNLRSLPTFPRQRRPYTSAVSAAELQFGQSLHETHPHLLKPGELTPGITAQEYAQRRSRLAAKLPNNGIAILAAADVKYRSGAVFYDFHQDPNFFYLTGFNEPDAVAIVGKTHHHGDHSFHLFVRPKDPKAEQWDGARSGAQAAVDVFNADESGDINNIRALLERHIGAASEIYTDLAFKPKPSSIFSRLFATASPKAEGLEKLFETSKLKPLKPLMNDLRVFKSDAEIANMRAAGQASGQSITEAMRHAWTTEKDLAAFIEYKFKRHGCDGSAYVPVVAGGQNASMIHYVRNDDLLRKDDLVLVDAGGEYGGYITDITRTWPLSGRFNDAQKDLYTAILSTQRSCISMCRASAGMSLDELHEVAEACLKDSLSQLGFDMSGKAIEALLPHHLSHYIGLDVHDTPGQPRNVPLEARQCVTIEPGLYIPDTDSYPAHFRGMGIRIEDSVCVEDDHPLVLTTEAVKEVDDIEALRA</sequence>
<evidence type="ECO:0000256" key="2">
    <source>
        <dbReference type="ARBA" id="ARBA00001936"/>
    </source>
</evidence>
<keyword evidence="7" id="KW-0479">Metal-binding</keyword>
<dbReference type="SMART" id="SM01011">
    <property type="entry name" value="AMP_N"/>
    <property type="match status" value="1"/>
</dbReference>
<comment type="catalytic activity">
    <reaction evidence="1">
        <text>Release of any N-terminal amino acid, including proline, that is linked to proline, even from a dipeptide or tripeptide.</text>
        <dbReference type="EC" id="3.4.11.9"/>
    </reaction>
</comment>
<keyword evidence="6" id="KW-0031">Aminopeptidase</keyword>
<evidence type="ECO:0000256" key="5">
    <source>
        <dbReference type="ARBA" id="ARBA00012574"/>
    </source>
</evidence>
<evidence type="ECO:0000256" key="7">
    <source>
        <dbReference type="ARBA" id="ARBA00022723"/>
    </source>
</evidence>
<dbReference type="EMBL" id="CAJPDS010000005">
    <property type="protein sequence ID" value="CAF9907600.1"/>
    <property type="molecule type" value="Genomic_DNA"/>
</dbReference>
<keyword evidence="10" id="KW-0464">Manganese</keyword>
<dbReference type="InterPro" id="IPR052433">
    <property type="entry name" value="X-Pro_dipept-like"/>
</dbReference>
<dbReference type="GO" id="GO:0030145">
    <property type="term" value="F:manganese ion binding"/>
    <property type="evidence" value="ECO:0007669"/>
    <property type="project" value="InterPro"/>
</dbReference>
<protein>
    <recommendedName>
        <fullName evidence="5">Xaa-Pro aminopeptidase</fullName>
        <ecNumber evidence="5">3.4.11.9</ecNumber>
    </recommendedName>
    <alternativeName>
        <fullName evidence="11">Aminoacylproline aminopeptidase</fullName>
    </alternativeName>
</protein>
<dbReference type="Gene3D" id="3.90.230.10">
    <property type="entry name" value="Creatinase/methionine aminopeptidase superfamily"/>
    <property type="match status" value="1"/>
</dbReference>
<evidence type="ECO:0000256" key="9">
    <source>
        <dbReference type="ARBA" id="ARBA00023049"/>
    </source>
</evidence>
<keyword evidence="6" id="KW-0645">Protease</keyword>
<dbReference type="Gene3D" id="3.40.350.10">
    <property type="entry name" value="Creatinase/prolidase N-terminal domain"/>
    <property type="match status" value="1"/>
</dbReference>
<gene>
    <name evidence="13" type="ORF">HETSPECPRED_007181</name>
</gene>
<accession>A0A8H3I519</accession>
<keyword evidence="14" id="KW-1185">Reference proteome</keyword>
<reference evidence="13" key="1">
    <citation type="submission" date="2021-03" db="EMBL/GenBank/DDBJ databases">
        <authorList>
            <person name="Tagirdzhanova G."/>
        </authorList>
    </citation>
    <scope>NUCLEOTIDE SEQUENCE</scope>
</reference>
<dbReference type="Pfam" id="PF05195">
    <property type="entry name" value="AMP_N"/>
    <property type="match status" value="1"/>
</dbReference>
<dbReference type="SUPFAM" id="SSF53092">
    <property type="entry name" value="Creatinase/prolidase N-terminal domain"/>
    <property type="match status" value="1"/>
</dbReference>